<keyword evidence="1" id="KW-0238">DNA-binding</keyword>
<dbReference type="PROSITE" id="PS01117">
    <property type="entry name" value="HTH_MARR_1"/>
    <property type="match status" value="1"/>
</dbReference>
<dbReference type="EMBL" id="WUBR01000002">
    <property type="protein sequence ID" value="MWV28424.1"/>
    <property type="molecule type" value="Genomic_DNA"/>
</dbReference>
<keyword evidence="2" id="KW-1185">Reference proteome</keyword>
<organism evidence="1 2">
    <name type="scientific">Aurantiacibacter rhizosphaerae</name>
    <dbReference type="NCBI Taxonomy" id="2691582"/>
    <lineage>
        <taxon>Bacteria</taxon>
        <taxon>Pseudomonadati</taxon>
        <taxon>Pseudomonadota</taxon>
        <taxon>Alphaproteobacteria</taxon>
        <taxon>Sphingomonadales</taxon>
        <taxon>Erythrobacteraceae</taxon>
        <taxon>Aurantiacibacter</taxon>
    </lineage>
</organism>
<accession>A0A844XFQ7</accession>
<dbReference type="AlphaFoldDB" id="A0A844XFQ7"/>
<dbReference type="GO" id="GO:0003677">
    <property type="term" value="F:DNA binding"/>
    <property type="evidence" value="ECO:0007669"/>
    <property type="project" value="UniProtKB-KW"/>
</dbReference>
<dbReference type="Gene3D" id="1.10.10.10">
    <property type="entry name" value="Winged helix-like DNA-binding domain superfamily/Winged helix DNA-binding domain"/>
    <property type="match status" value="1"/>
</dbReference>
<sequence>MKSIFKMDNCKDMLTLTQQDILDHVGDAWSTGEMRGLGAALLRLADAIDQDWRPPSGGPAFRWPSKLSRIERDLYILGDKARQICESRKRRAKFIPASLFAEPAWEMLLELFQQHAGRARVSTTSLCIASGSPCTTALRYIAELEAVGLVRRVPAEHDKRVTFVELTDDGVLAVGSYLADV</sequence>
<evidence type="ECO:0000313" key="2">
    <source>
        <dbReference type="Proteomes" id="UP000461409"/>
    </source>
</evidence>
<name>A0A844XFQ7_9SPHN</name>
<dbReference type="InterPro" id="IPR023187">
    <property type="entry name" value="Tscrpt_reg_MarR-type_CS"/>
</dbReference>
<dbReference type="InterPro" id="IPR036390">
    <property type="entry name" value="WH_DNA-bd_sf"/>
</dbReference>
<dbReference type="Proteomes" id="UP000461409">
    <property type="component" value="Unassembled WGS sequence"/>
</dbReference>
<reference evidence="1 2" key="1">
    <citation type="submission" date="2019-12" db="EMBL/GenBank/DDBJ databases">
        <authorList>
            <person name="Lee S.D."/>
        </authorList>
    </citation>
    <scope>NUCLEOTIDE SEQUENCE [LARGE SCALE GENOMIC DNA]</scope>
    <source>
        <strain evidence="1 2">GH3-10</strain>
    </source>
</reference>
<gene>
    <name evidence="1" type="ORF">GRF63_10960</name>
</gene>
<proteinExistence type="predicted"/>
<protein>
    <submittedName>
        <fullName evidence="1">Winged helix DNA-binding protein</fullName>
    </submittedName>
</protein>
<dbReference type="RefSeq" id="WP_160486022.1">
    <property type="nucleotide sequence ID" value="NZ_WUBR01000002.1"/>
</dbReference>
<reference evidence="1 2" key="2">
    <citation type="submission" date="2020-02" db="EMBL/GenBank/DDBJ databases">
        <title>Erythrobacter dongmakensis sp. nov., isolated from a tidal mudflat.</title>
        <authorList>
            <person name="Kim I.S."/>
        </authorList>
    </citation>
    <scope>NUCLEOTIDE SEQUENCE [LARGE SCALE GENOMIC DNA]</scope>
    <source>
        <strain evidence="1 2">GH3-10</strain>
    </source>
</reference>
<comment type="caution">
    <text evidence="1">The sequence shown here is derived from an EMBL/GenBank/DDBJ whole genome shotgun (WGS) entry which is preliminary data.</text>
</comment>
<dbReference type="InterPro" id="IPR036388">
    <property type="entry name" value="WH-like_DNA-bd_sf"/>
</dbReference>
<dbReference type="SUPFAM" id="SSF46785">
    <property type="entry name" value="Winged helix' DNA-binding domain"/>
    <property type="match status" value="1"/>
</dbReference>
<evidence type="ECO:0000313" key="1">
    <source>
        <dbReference type="EMBL" id="MWV28424.1"/>
    </source>
</evidence>